<feature type="non-terminal residue" evidence="3">
    <location>
        <position position="190"/>
    </location>
</feature>
<comment type="caution">
    <text evidence="3">The sequence shown here is derived from an EMBL/GenBank/DDBJ whole genome shotgun (WGS) entry which is preliminary data.</text>
</comment>
<reference evidence="3" key="1">
    <citation type="submission" date="2021-01" db="EMBL/GenBank/DDBJ databases">
        <title>Phytophthora aleatoria, a newly-described species from Pinus radiata is distinct from Phytophthora cactorum isolates based on comparative genomics.</title>
        <authorList>
            <person name="Mcdougal R."/>
            <person name="Panda P."/>
            <person name="Williams N."/>
            <person name="Studholme D.J."/>
        </authorList>
    </citation>
    <scope>NUCLEOTIDE SEQUENCE</scope>
    <source>
        <strain evidence="3">NZFS 4037</strain>
    </source>
</reference>
<feature type="domain" description="SWIM-type" evidence="2">
    <location>
        <begin position="78"/>
        <end position="121"/>
    </location>
</feature>
<keyword evidence="1" id="KW-0863">Zinc-finger</keyword>
<dbReference type="AlphaFoldDB" id="A0A8J5IRC3"/>
<evidence type="ECO:0000313" key="3">
    <source>
        <dbReference type="EMBL" id="KAG6941874.1"/>
    </source>
</evidence>
<dbReference type="GO" id="GO:0008270">
    <property type="term" value="F:zinc ion binding"/>
    <property type="evidence" value="ECO:0007669"/>
    <property type="project" value="UniProtKB-KW"/>
</dbReference>
<dbReference type="InterPro" id="IPR007527">
    <property type="entry name" value="Znf_SWIM"/>
</dbReference>
<evidence type="ECO:0000259" key="2">
    <source>
        <dbReference type="PROSITE" id="PS50966"/>
    </source>
</evidence>
<dbReference type="EMBL" id="JAENGY010003382">
    <property type="protein sequence ID" value="KAG6941874.1"/>
    <property type="molecule type" value="Genomic_DNA"/>
</dbReference>
<keyword evidence="1" id="KW-0862">Zinc</keyword>
<evidence type="ECO:0000313" key="4">
    <source>
        <dbReference type="Proteomes" id="UP000709295"/>
    </source>
</evidence>
<name>A0A8J5IRC3_9STRA</name>
<evidence type="ECO:0000256" key="1">
    <source>
        <dbReference type="PROSITE-ProRule" id="PRU00325"/>
    </source>
</evidence>
<dbReference type="Proteomes" id="UP000709295">
    <property type="component" value="Unassembled WGS sequence"/>
</dbReference>
<protein>
    <recommendedName>
        <fullName evidence="2">SWIM-type domain-containing protein</fullName>
    </recommendedName>
</protein>
<sequence>MSMRLCLNAVIRYQRRREDEDVARVIMPGSKRNHRYNDDSNQLLGMTNDWLADIFSSEYKFAAAQGAMDSYVVEDEDLFVTLRRDGRAHKVDKFNWLCSCEFSSTMQLPCRHSMMYMKNVCGLFMIPYASIPARWQRYGNLDENLVDVDVPIRISKADPASDLPTSKIQAGIINLEKWCQNLRQGDVAMP</sequence>
<proteinExistence type="predicted"/>
<keyword evidence="1" id="KW-0479">Metal-binding</keyword>
<organism evidence="3 4">
    <name type="scientific">Phytophthora aleatoria</name>
    <dbReference type="NCBI Taxonomy" id="2496075"/>
    <lineage>
        <taxon>Eukaryota</taxon>
        <taxon>Sar</taxon>
        <taxon>Stramenopiles</taxon>
        <taxon>Oomycota</taxon>
        <taxon>Peronosporomycetes</taxon>
        <taxon>Peronosporales</taxon>
        <taxon>Peronosporaceae</taxon>
        <taxon>Phytophthora</taxon>
    </lineage>
</organism>
<keyword evidence="4" id="KW-1185">Reference proteome</keyword>
<gene>
    <name evidence="3" type="ORF">JG688_00018429</name>
</gene>
<accession>A0A8J5IRC3</accession>
<dbReference type="PROSITE" id="PS50966">
    <property type="entry name" value="ZF_SWIM"/>
    <property type="match status" value="1"/>
</dbReference>